<gene>
    <name evidence="6" type="ORF">PPRIM_AZ9-3.1.T1260008</name>
</gene>
<reference evidence="6" key="1">
    <citation type="submission" date="2021-01" db="EMBL/GenBank/DDBJ databases">
        <authorList>
            <consortium name="Genoscope - CEA"/>
            <person name="William W."/>
        </authorList>
    </citation>
    <scope>NUCLEOTIDE SEQUENCE</scope>
</reference>
<feature type="coiled-coil region" evidence="3">
    <location>
        <begin position="992"/>
        <end position="1019"/>
    </location>
</feature>
<feature type="domain" description="NACHT" evidence="5">
    <location>
        <begin position="1409"/>
        <end position="1575"/>
    </location>
</feature>
<evidence type="ECO:0000313" key="7">
    <source>
        <dbReference type="Proteomes" id="UP000688137"/>
    </source>
</evidence>
<protein>
    <recommendedName>
        <fullName evidence="5">NACHT domain-containing protein</fullName>
    </recommendedName>
</protein>
<feature type="coiled-coil region" evidence="3">
    <location>
        <begin position="1311"/>
        <end position="1338"/>
    </location>
</feature>
<dbReference type="Proteomes" id="UP000688137">
    <property type="component" value="Unassembled WGS sequence"/>
</dbReference>
<name>A0A8S1PR24_PARPR</name>
<evidence type="ECO:0000313" key="6">
    <source>
        <dbReference type="EMBL" id="CAD8105018.1"/>
    </source>
</evidence>
<dbReference type="InterPro" id="IPR050349">
    <property type="entry name" value="WD_LIS1/nudF_dynein_reg"/>
</dbReference>
<evidence type="ECO:0000256" key="3">
    <source>
        <dbReference type="SAM" id="Coils"/>
    </source>
</evidence>
<keyword evidence="2" id="KW-0677">Repeat</keyword>
<evidence type="ECO:0000259" key="5">
    <source>
        <dbReference type="Pfam" id="PF05729"/>
    </source>
</evidence>
<sequence length="2082" mass="248839">MLASINKTRSSLRGGGCGTFRMISRTQANLKSDIQDIENFITKFESFVEIICAKANVAINSLESQEIMIAIQWFIFQEENIYKLNKNPQNITKSYNLIVEGIRKLLKSCLIYIRTDQFKCLYILQITASLSKVIFSFHVMNRDRIMKIELQKEFLDISNDLKQSMEIEKNDLIQIQMEFFLFLTKTSFEMTPNNSNEREDIIKGFVNGIFGSLIQMKPNSELLESLFKAICQIHNMYTIKKNRKEFEVYFYLDMLQWEIINYLKYDLQQNLEEIILYIQKTHEKLVKNSSYWKNHFLWIQMIVKILLYNPLITKKKLKQLTSSLNFGAKSMQIWKEYLNKGFLIQMNHSNDQAIILLNQFKNKELTQIDKLILQGTFKEWENLMVLKDYLMNQKNDNIYFTFGSYLKCKLGSMEPQKNVNTQTICKIQQFFDFIISKKLLALIKENDERLGVIVKNQKFFFERNMYFDITIEKATYNSQLKKMVFNYKEYFQNTLKIIKIIRLSQRKQHCEIEEIKQKKINEFILFQQLKYIMRLLEQILLQAIQDIKDNRNEPDESIMLQQEIEHIQKKLQNLNFTDKQSSDVNKFKQKLLALPSATLNKRGFQKEAQCMLKLIQQTESKVSELEVLLIQKESLVKYFQSLLNNLYLYYEHQIQELEKYYNELIDSFKAILILQYEIESVSQPEKLKEIKSQYSQKLSFQCIQKQRLNMLKLKLQLIVFKECFQNTLTIPSEEFQQLKDVINLDDFLLDVTINYPQKLIVYHNQYQKQIIPELITLKVTEEDLQNNLSKYQGTIDYLIFQLSINEQIIQSEKKDLELIQKEFGELFIEQSISTSIIERIKKTIEDISIGESIQNVADEKFNQSQLMIEIEKYENFYNNIERFKQFINQIDKVVIVMRNSLKKNVKLFKIPIVDFLNDLKILQDQIKQNNYDEKEKKEEERNFHKSSSNQQDNQKYEKNQIALKDQQMIEDNLINLSDKKYQTHLQIIINVVKITEKKIAESKQQLTQLLEEVQKFRNDFFLIQDYKKEIQAQMHNFFLKFLQDQVNKFEQSLYTTADLKQIQREDFKEYFERITILLECQDQKDDRNIAEQTNIFDFLNNIKAEIQKILIDSKCVSQEVIISQDKLIKQITNIYLQGDEEEESDEVESIKQFSLLNALNQKYQDFINNDEWKIKQSLVITIIQISSNCFIDTIIVFCQKALIFFWIEEKDQRVRNILKNQHLIKMQMQILSQDWQTQHNRIAGEMQQNLRRVEQLQEQISREANLSKRDIQLKEMDETISQLDKYIQNICEMSQQLNLRTDFVNHIRKGLIRVEGKINEMNKQLNSLGNDIKFLRGKSVQELFEIRKSKVLTEAAKKNVRSIYVPLQTMEIFQRGEKNEQKSILMNLKNLYDKKGQVNEFLLDDKETVLLIHGVAGSGKSTAAKKIEEFIWELHNINEKISNKILIPIYISLPSLKNPVFQAVEEALHQDEYGFDELQLKECKEMLVNKQFRLLLIMDSYDEMKLENIQKNLYINNKLNQNWSDPLVIFTTRSDIFTSSNYADWFAPEEKQKFKEIQLLQFEQSQKQEYLKKFTIQSIKMLIFDIHEWQFSTQNQKAMDFKRFEQSWEKIQSQFFQFDEARWKSETLMDEQQINSIVQFLKDDELIALKSIEASRSLSINLQKQWSFKKYEEMMRSIDRNKLVETPYMMEIIVQVLPNMILKATEIINIKQTFLKNFSNMLEEFYISKYRIQMFKSQQKRHFYESINEVNKVSETQIQVDYDEFLEVTHNDLQNLEMIDYHLIASEVWNILEESLIPQQLQISQESVEVHNQLQRKLENNLLLLKNIKIQQEEIIQFAYDALKEYNLTIYDCYCEFINYYHLKQIEKRRNLGKSIDTDRFMHDLLEYSIRFAKIMSNNQLTQVQYKQQGFLYQNARTEEQWLNEFFNYDDYNGAYKKDIRSCSLVQQKGANYQFTHKSIQEFLVAADLYEVLVQSKNIDTQILNIIIEILSKEQNQNQDCIKFLQNLQYKYAQNYHYIGNSTFLEKQKQLYDFDQTIMQIICLIKIIIMHDFNSINYSAEIYTGTRQYLISKIQRLGQQNY</sequence>
<feature type="compositionally biased region" description="Basic and acidic residues" evidence="4">
    <location>
        <begin position="932"/>
        <end position="943"/>
    </location>
</feature>
<organism evidence="6 7">
    <name type="scientific">Paramecium primaurelia</name>
    <dbReference type="NCBI Taxonomy" id="5886"/>
    <lineage>
        <taxon>Eukaryota</taxon>
        <taxon>Sar</taxon>
        <taxon>Alveolata</taxon>
        <taxon>Ciliophora</taxon>
        <taxon>Intramacronucleata</taxon>
        <taxon>Oligohymenophorea</taxon>
        <taxon>Peniculida</taxon>
        <taxon>Parameciidae</taxon>
        <taxon>Paramecium</taxon>
    </lineage>
</organism>
<keyword evidence="7" id="KW-1185">Reference proteome</keyword>
<feature type="region of interest" description="Disordered" evidence="4">
    <location>
        <begin position="932"/>
        <end position="955"/>
    </location>
</feature>
<dbReference type="EMBL" id="CAJJDM010000129">
    <property type="protein sequence ID" value="CAD8105018.1"/>
    <property type="molecule type" value="Genomic_DNA"/>
</dbReference>
<dbReference type="Pfam" id="PF05729">
    <property type="entry name" value="NACHT"/>
    <property type="match status" value="1"/>
</dbReference>
<keyword evidence="3" id="KW-0175">Coiled coil</keyword>
<dbReference type="OMA" id="NFYMLKN"/>
<comment type="caution">
    <text evidence="6">The sequence shown here is derived from an EMBL/GenBank/DDBJ whole genome shotgun (WGS) entry which is preliminary data.</text>
</comment>
<accession>A0A8S1PR24</accession>
<feature type="coiled-coil region" evidence="3">
    <location>
        <begin position="1239"/>
        <end position="1266"/>
    </location>
</feature>
<dbReference type="PANTHER" id="PTHR44129">
    <property type="entry name" value="WD REPEAT-CONTAINING PROTEIN POP1"/>
    <property type="match status" value="1"/>
</dbReference>
<proteinExistence type="predicted"/>
<dbReference type="InterPro" id="IPR007111">
    <property type="entry name" value="NACHT_NTPase"/>
</dbReference>
<keyword evidence="1" id="KW-0853">WD repeat</keyword>
<evidence type="ECO:0000256" key="4">
    <source>
        <dbReference type="SAM" id="MobiDB-lite"/>
    </source>
</evidence>
<evidence type="ECO:0000256" key="2">
    <source>
        <dbReference type="ARBA" id="ARBA00022737"/>
    </source>
</evidence>
<evidence type="ECO:0000256" key="1">
    <source>
        <dbReference type="ARBA" id="ARBA00022574"/>
    </source>
</evidence>